<dbReference type="SMART" id="SM00490">
    <property type="entry name" value="HELICc"/>
    <property type="match status" value="1"/>
</dbReference>
<keyword evidence="3 7" id="KW-0347">Helicase</keyword>
<dbReference type="GO" id="GO:0003676">
    <property type="term" value="F:nucleic acid binding"/>
    <property type="evidence" value="ECO:0007669"/>
    <property type="project" value="InterPro"/>
</dbReference>
<dbReference type="InterPro" id="IPR044742">
    <property type="entry name" value="DEAD/DEAH_RhlB"/>
</dbReference>
<evidence type="ECO:0000313" key="7">
    <source>
        <dbReference type="EMBL" id="CRX37330.1"/>
    </source>
</evidence>
<dbReference type="GO" id="GO:0005524">
    <property type="term" value="F:ATP binding"/>
    <property type="evidence" value="ECO:0007669"/>
    <property type="project" value="UniProtKB-KW"/>
</dbReference>
<proteinExistence type="predicted"/>
<dbReference type="CDD" id="cd00268">
    <property type="entry name" value="DEADc"/>
    <property type="match status" value="1"/>
</dbReference>
<dbReference type="Proteomes" id="UP000242141">
    <property type="component" value="Unassembled WGS sequence"/>
</dbReference>
<evidence type="ECO:0000256" key="1">
    <source>
        <dbReference type="ARBA" id="ARBA00022741"/>
    </source>
</evidence>
<gene>
    <name evidence="7" type="ORF">HEPPS_05610</name>
</gene>
<evidence type="ECO:0000256" key="3">
    <source>
        <dbReference type="ARBA" id="ARBA00022806"/>
    </source>
</evidence>
<reference evidence="8" key="1">
    <citation type="submission" date="2015-05" db="EMBL/GenBank/DDBJ databases">
        <authorList>
            <person name="Collingro A."/>
        </authorList>
    </citation>
    <scope>NUCLEOTIDE SEQUENCE [LARGE SCALE GENOMIC DNA]</scope>
    <source>
        <strain evidence="8">Ps</strain>
    </source>
</reference>
<keyword evidence="4" id="KW-0067">ATP-binding</keyword>
<dbReference type="GO" id="GO:0016787">
    <property type="term" value="F:hydrolase activity"/>
    <property type="evidence" value="ECO:0007669"/>
    <property type="project" value="UniProtKB-KW"/>
</dbReference>
<sequence length="365" mass="43305">MKLKLNLNNYLKAEKFNDFLDVQKEVFPLLEKKKDLFCQSPTGTGKTLAYLLPILNQIEKDKKGVEIVIIVPTNELVQQLKNQLLKINKYFAFDFFAITKNLDYEREKNKYQKRAKIIISTIEKIFSLQKKNPIDYKTLKYLIVDEVDMIYHFKQLDLVKDFIDNLNLKNKITYAFFSATLTEDLQNKIRKSFKINPDVIDLNSLLEKKININLVKIFDNDKLKSLKNLLQSDKINPYFVIIFTNKNTEVKKIYDFLIDNNFKNIRYFNSNLNPRQRKQIFTEIKNEKIIYLVTTDLYARGLDFSGVSHIINYDLPVDLNYFKHRIGRTNRVDDLKGKIYLLNDPKDQKKINLIKIKNRNLTFKN</sequence>
<protein>
    <submittedName>
        <fullName evidence="7">| cshB / DEAD-box ATP-dependent RNA helicase CshB |:210729 Reverse</fullName>
    </submittedName>
</protein>
<dbReference type="Gene3D" id="3.40.50.300">
    <property type="entry name" value="P-loop containing nucleotide triphosphate hydrolases"/>
    <property type="match status" value="2"/>
</dbReference>
<name>A0A0G7ZMC3_9MOLU</name>
<dbReference type="PROSITE" id="PS51194">
    <property type="entry name" value="HELICASE_CTER"/>
    <property type="match status" value="1"/>
</dbReference>
<evidence type="ECO:0000259" key="5">
    <source>
        <dbReference type="PROSITE" id="PS51192"/>
    </source>
</evidence>
<dbReference type="Pfam" id="PF00271">
    <property type="entry name" value="Helicase_C"/>
    <property type="match status" value="1"/>
</dbReference>
<dbReference type="EMBL" id="CWGI01000001">
    <property type="protein sequence ID" value="CRX37330.1"/>
    <property type="molecule type" value="Genomic_DNA"/>
</dbReference>
<dbReference type="InterPro" id="IPR001650">
    <property type="entry name" value="Helicase_C-like"/>
</dbReference>
<evidence type="ECO:0000259" key="6">
    <source>
        <dbReference type="PROSITE" id="PS51194"/>
    </source>
</evidence>
<dbReference type="AlphaFoldDB" id="A0A0G7ZMC3"/>
<evidence type="ECO:0000256" key="4">
    <source>
        <dbReference type="ARBA" id="ARBA00022840"/>
    </source>
</evidence>
<feature type="domain" description="Helicase C-terminal" evidence="6">
    <location>
        <begin position="222"/>
        <end position="365"/>
    </location>
</feature>
<dbReference type="GO" id="GO:0004386">
    <property type="term" value="F:helicase activity"/>
    <property type="evidence" value="ECO:0007669"/>
    <property type="project" value="UniProtKB-KW"/>
</dbReference>
<keyword evidence="1" id="KW-0547">Nucleotide-binding</keyword>
<dbReference type="PANTHER" id="PTHR24031">
    <property type="entry name" value="RNA HELICASE"/>
    <property type="match status" value="1"/>
</dbReference>
<dbReference type="InterPro" id="IPR014001">
    <property type="entry name" value="Helicase_ATP-bd"/>
</dbReference>
<dbReference type="CDD" id="cd18787">
    <property type="entry name" value="SF2_C_DEAD"/>
    <property type="match status" value="1"/>
</dbReference>
<feature type="domain" description="Helicase ATP-binding" evidence="5">
    <location>
        <begin position="27"/>
        <end position="199"/>
    </location>
</feature>
<dbReference type="PROSITE" id="PS51192">
    <property type="entry name" value="HELICASE_ATP_BIND_1"/>
    <property type="match status" value="1"/>
</dbReference>
<keyword evidence="8" id="KW-1185">Reference proteome</keyword>
<keyword evidence="2" id="KW-0378">Hydrolase</keyword>
<dbReference type="InterPro" id="IPR011545">
    <property type="entry name" value="DEAD/DEAH_box_helicase_dom"/>
</dbReference>
<dbReference type="SUPFAM" id="SSF52540">
    <property type="entry name" value="P-loop containing nucleoside triphosphate hydrolases"/>
    <property type="match status" value="1"/>
</dbReference>
<evidence type="ECO:0000256" key="2">
    <source>
        <dbReference type="ARBA" id="ARBA00022801"/>
    </source>
</evidence>
<dbReference type="Pfam" id="PF00270">
    <property type="entry name" value="DEAD"/>
    <property type="match status" value="1"/>
</dbReference>
<accession>A0A0G7ZMC3</accession>
<evidence type="ECO:0000313" key="8">
    <source>
        <dbReference type="Proteomes" id="UP000242141"/>
    </source>
</evidence>
<dbReference type="SMART" id="SM00487">
    <property type="entry name" value="DEXDc"/>
    <property type="match status" value="1"/>
</dbReference>
<organism evidence="7 8">
    <name type="scientific">Candidatus Hepatoplasma crinochetorum</name>
    <dbReference type="NCBI Taxonomy" id="295596"/>
    <lineage>
        <taxon>Bacteria</taxon>
        <taxon>Bacillati</taxon>
        <taxon>Mycoplasmatota</taxon>
        <taxon>Mollicutes</taxon>
        <taxon>Candidatus Hepatoplasmataceae</taxon>
        <taxon>Candidatus Hepatoplasma</taxon>
    </lineage>
</organism>
<dbReference type="InterPro" id="IPR027417">
    <property type="entry name" value="P-loop_NTPase"/>
</dbReference>